<dbReference type="AlphaFoldDB" id="A0A2U8QW77"/>
<name>A0A2U8QW77_9FLAO</name>
<organism evidence="2 3">
    <name type="scientific">Flavobacterium sediminis</name>
    <dbReference type="NCBI Taxonomy" id="2201181"/>
    <lineage>
        <taxon>Bacteria</taxon>
        <taxon>Pseudomonadati</taxon>
        <taxon>Bacteroidota</taxon>
        <taxon>Flavobacteriia</taxon>
        <taxon>Flavobacteriales</taxon>
        <taxon>Flavobacteriaceae</taxon>
        <taxon>Flavobacterium</taxon>
    </lineage>
</organism>
<reference evidence="2 3" key="1">
    <citation type="submission" date="2018-05" db="EMBL/GenBank/DDBJ databases">
        <title>Flavobacterium sp. MEBiC07310.</title>
        <authorList>
            <person name="Baek K."/>
        </authorList>
    </citation>
    <scope>NUCLEOTIDE SEQUENCE [LARGE SCALE GENOMIC DNA]</scope>
    <source>
        <strain evidence="2 3">MEBiC07310</strain>
    </source>
</reference>
<evidence type="ECO:0000313" key="3">
    <source>
        <dbReference type="Proteomes" id="UP000245429"/>
    </source>
</evidence>
<keyword evidence="1" id="KW-0472">Membrane</keyword>
<feature type="transmembrane region" description="Helical" evidence="1">
    <location>
        <begin position="121"/>
        <end position="139"/>
    </location>
</feature>
<sequence>MSNIVKLLRFRLSYPKIVLSIFGQAHYFLIAIFLFKHDLIDELDSPLLLDFDFYFILLLSVLFSITWFLMNISLTTVLLFLSHDKKYEDGSAIFINTMFYSIAYLTISLVLNYFMGLGFKHFVVLAYSFLALKIVWNVLKGKFKITNNKS</sequence>
<proteinExistence type="predicted"/>
<feature type="transmembrane region" description="Helical" evidence="1">
    <location>
        <begin position="12"/>
        <end position="35"/>
    </location>
</feature>
<keyword evidence="1" id="KW-1133">Transmembrane helix</keyword>
<dbReference type="OrthoDB" id="1366023at2"/>
<evidence type="ECO:0000313" key="2">
    <source>
        <dbReference type="EMBL" id="AWM14154.1"/>
    </source>
</evidence>
<feature type="transmembrane region" description="Helical" evidence="1">
    <location>
        <begin position="93"/>
        <end position="115"/>
    </location>
</feature>
<dbReference type="Proteomes" id="UP000245429">
    <property type="component" value="Chromosome"/>
</dbReference>
<evidence type="ECO:0000256" key="1">
    <source>
        <dbReference type="SAM" id="Phobius"/>
    </source>
</evidence>
<accession>A0A2U8QW77</accession>
<keyword evidence="3" id="KW-1185">Reference proteome</keyword>
<protein>
    <submittedName>
        <fullName evidence="2">Uncharacterized protein</fullName>
    </submittedName>
</protein>
<dbReference type="KEGG" id="fse:DI487_10050"/>
<keyword evidence="1" id="KW-0812">Transmembrane</keyword>
<feature type="transmembrane region" description="Helical" evidence="1">
    <location>
        <begin position="55"/>
        <end position="81"/>
    </location>
</feature>
<gene>
    <name evidence="2" type="ORF">DI487_10050</name>
</gene>
<dbReference type="EMBL" id="CP029463">
    <property type="protein sequence ID" value="AWM14154.1"/>
    <property type="molecule type" value="Genomic_DNA"/>
</dbReference>